<evidence type="ECO:0000313" key="1">
    <source>
        <dbReference type="EMBL" id="SEW42062.1"/>
    </source>
</evidence>
<protein>
    <submittedName>
        <fullName evidence="1">CMP-N-acetylneuraminic acid synthetase</fullName>
    </submittedName>
</protein>
<dbReference type="Proteomes" id="UP000199701">
    <property type="component" value="Unassembled WGS sequence"/>
</dbReference>
<dbReference type="Gene3D" id="3.90.550.10">
    <property type="entry name" value="Spore Coat Polysaccharide Biosynthesis Protein SpsA, Chain A"/>
    <property type="match status" value="1"/>
</dbReference>
<keyword evidence="2" id="KW-1185">Reference proteome</keyword>
<dbReference type="InterPro" id="IPR029044">
    <property type="entry name" value="Nucleotide-diphossugar_trans"/>
</dbReference>
<sequence>MKTACFIPIIENSERIQGKNFRVLNGKKLYEYIITHTIESECFDDIYIDTNSEEIKEYALSKNLKIIERLDSLAQNTANGNDLINYHMENFPDYDYYFQLFATAPYLQVSSIRDCFNTLTTSETYDSCFTALKRNVFFWFNSMPINYRPEILPRSQDITNLAEETTGLYGISKKSLKKYRCRIGSRPYIKFVGLFEAVDINTEEDLKIAEVIGKSYWGYCEQKEYGCATG</sequence>
<dbReference type="PANTHER" id="PTHR21485:SF6">
    <property type="entry name" value="N-ACYLNEURAMINATE CYTIDYLYLTRANSFERASE-RELATED"/>
    <property type="match status" value="1"/>
</dbReference>
<evidence type="ECO:0000313" key="2">
    <source>
        <dbReference type="Proteomes" id="UP000199701"/>
    </source>
</evidence>
<dbReference type="Pfam" id="PF02348">
    <property type="entry name" value="CTP_transf_3"/>
    <property type="match status" value="1"/>
</dbReference>
<dbReference type="OrthoDB" id="9805604at2"/>
<reference evidence="1 2" key="1">
    <citation type="submission" date="2016-10" db="EMBL/GenBank/DDBJ databases">
        <authorList>
            <person name="de Groot N.N."/>
        </authorList>
    </citation>
    <scope>NUCLEOTIDE SEQUENCE [LARGE SCALE GENOMIC DNA]</scope>
    <source>
        <strain evidence="1 2">DSM 9179</strain>
    </source>
</reference>
<name>A0A1I0RLN3_9FIRM</name>
<dbReference type="STRING" id="99656.SAMN05421659_11865"/>
<dbReference type="PANTHER" id="PTHR21485">
    <property type="entry name" value="HAD SUPERFAMILY MEMBERS CMAS AND KDSC"/>
    <property type="match status" value="1"/>
</dbReference>
<gene>
    <name evidence="1" type="ORF">SAMN05421659_11865</name>
</gene>
<proteinExistence type="predicted"/>
<dbReference type="CDD" id="cd02513">
    <property type="entry name" value="CMP-NeuAc_Synthase"/>
    <property type="match status" value="1"/>
</dbReference>
<organism evidence="1 2">
    <name type="scientific">[Clostridium] fimetarium</name>
    <dbReference type="NCBI Taxonomy" id="99656"/>
    <lineage>
        <taxon>Bacteria</taxon>
        <taxon>Bacillati</taxon>
        <taxon>Bacillota</taxon>
        <taxon>Clostridia</taxon>
        <taxon>Lachnospirales</taxon>
        <taxon>Lachnospiraceae</taxon>
    </lineage>
</organism>
<dbReference type="GO" id="GO:0008781">
    <property type="term" value="F:N-acylneuraminate cytidylyltransferase activity"/>
    <property type="evidence" value="ECO:0007669"/>
    <property type="project" value="TreeGrafter"/>
</dbReference>
<dbReference type="SUPFAM" id="SSF53448">
    <property type="entry name" value="Nucleotide-diphospho-sugar transferases"/>
    <property type="match status" value="1"/>
</dbReference>
<dbReference type="InterPro" id="IPR050793">
    <property type="entry name" value="CMP-NeuNAc_synthase"/>
</dbReference>
<dbReference type="AlphaFoldDB" id="A0A1I0RLN3"/>
<dbReference type="RefSeq" id="WP_092456961.1">
    <property type="nucleotide sequence ID" value="NZ_FOJI01000018.1"/>
</dbReference>
<accession>A0A1I0RLN3</accession>
<dbReference type="EMBL" id="FOJI01000018">
    <property type="protein sequence ID" value="SEW42062.1"/>
    <property type="molecule type" value="Genomic_DNA"/>
</dbReference>
<dbReference type="InterPro" id="IPR003329">
    <property type="entry name" value="Cytidylyl_trans"/>
</dbReference>